<dbReference type="Gene3D" id="3.40.50.720">
    <property type="entry name" value="NAD(P)-binding Rossmann-like Domain"/>
    <property type="match status" value="1"/>
</dbReference>
<dbReference type="InterPro" id="IPR057326">
    <property type="entry name" value="KR_dom"/>
</dbReference>
<dbReference type="PANTHER" id="PTHR44656">
    <property type="entry name" value="DEHYDROGENASE/REDUCTASE SDR FAMILY MEMBER 12"/>
    <property type="match status" value="1"/>
</dbReference>
<dbReference type="InterPro" id="IPR052992">
    <property type="entry name" value="SDR_member_12"/>
</dbReference>
<organism evidence="2">
    <name type="scientific">freshwater metagenome</name>
    <dbReference type="NCBI Taxonomy" id="449393"/>
    <lineage>
        <taxon>unclassified sequences</taxon>
        <taxon>metagenomes</taxon>
        <taxon>ecological metagenomes</taxon>
    </lineage>
</organism>
<dbReference type="InterPro" id="IPR002347">
    <property type="entry name" value="SDR_fam"/>
</dbReference>
<dbReference type="SUPFAM" id="SSF51735">
    <property type="entry name" value="NAD(P)-binding Rossmann-fold domains"/>
    <property type="match status" value="1"/>
</dbReference>
<protein>
    <submittedName>
        <fullName evidence="2">Unannotated protein</fullName>
    </submittedName>
</protein>
<gene>
    <name evidence="2" type="ORF">UFOPK2242_00896</name>
</gene>
<dbReference type="Pfam" id="PF00106">
    <property type="entry name" value="adh_short"/>
    <property type="match status" value="1"/>
</dbReference>
<feature type="domain" description="Ketoreductase" evidence="1">
    <location>
        <begin position="44"/>
        <end position="222"/>
    </location>
</feature>
<dbReference type="PANTHER" id="PTHR44656:SF7">
    <property type="entry name" value="DEHYDROGENASE_REDUCTASE SDR FAMILY MEMBER 12"/>
    <property type="match status" value="1"/>
</dbReference>
<accession>A0A6J6LDU3</accession>
<sequence length="333" mass="36176">MNVRNIVDALIEAPVITSFTRIGYAVRARLDAWQPLGEYDLSGRVIVLTGATSGLGKAAAMQLAECGATLVLVGRDADRNEKAVAAIIESSGNPNVTQVAADMGDYEQVKALAYRVLAEHDRLDVLIHNAGALTPDRRTAPDGTEATVASQVIGPFLLTRLLLERLATTPQSRVLTMSSGGMYSSALTVSGLQMSEAEYRGTEQYARAKRAQVVLNEMWAERFGSLGIHFQAMHPGWASTPGVDASLPTFSKIMGPLLRSPEQGADTLVWLAADELPLRSNGGFWLDRRPRSTHKIPRTKSAETLDRRQRLWDWVSKTCGIDPALPDANPRAE</sequence>
<evidence type="ECO:0000313" key="2">
    <source>
        <dbReference type="EMBL" id="CAB4659811.1"/>
    </source>
</evidence>
<dbReference type="InterPro" id="IPR036291">
    <property type="entry name" value="NAD(P)-bd_dom_sf"/>
</dbReference>
<evidence type="ECO:0000259" key="1">
    <source>
        <dbReference type="SMART" id="SM00822"/>
    </source>
</evidence>
<dbReference type="AlphaFoldDB" id="A0A6J6LDU3"/>
<name>A0A6J6LDU3_9ZZZZ</name>
<dbReference type="PRINTS" id="PR00081">
    <property type="entry name" value="GDHRDH"/>
</dbReference>
<proteinExistence type="predicted"/>
<reference evidence="2" key="1">
    <citation type="submission" date="2020-05" db="EMBL/GenBank/DDBJ databases">
        <authorList>
            <person name="Chiriac C."/>
            <person name="Salcher M."/>
            <person name="Ghai R."/>
            <person name="Kavagutti S V."/>
        </authorList>
    </citation>
    <scope>NUCLEOTIDE SEQUENCE</scope>
</reference>
<dbReference type="EMBL" id="CAEZWM010000103">
    <property type="protein sequence ID" value="CAB4659811.1"/>
    <property type="molecule type" value="Genomic_DNA"/>
</dbReference>
<dbReference type="SMART" id="SM00822">
    <property type="entry name" value="PKS_KR"/>
    <property type="match status" value="1"/>
</dbReference>